<dbReference type="AlphaFoldDB" id="A0A511J4C5"/>
<evidence type="ECO:0000259" key="5">
    <source>
        <dbReference type="Pfam" id="PF11797"/>
    </source>
</evidence>
<feature type="domain" description="WxL Interacting Protein peptidoglycan binding" evidence="4">
    <location>
        <begin position="33"/>
        <end position="151"/>
    </location>
</feature>
<feature type="signal peptide" evidence="3">
    <location>
        <begin position="1"/>
        <end position="22"/>
    </location>
</feature>
<dbReference type="InterPro" id="IPR010317">
    <property type="entry name" value="WxLIP_PGBD"/>
</dbReference>
<evidence type="ECO:0000256" key="3">
    <source>
        <dbReference type="SAM" id="SignalP"/>
    </source>
</evidence>
<proteinExistence type="predicted"/>
<dbReference type="InterPro" id="IPR021759">
    <property type="entry name" value="WxLIP_HBD"/>
</dbReference>
<comment type="caution">
    <text evidence="6">The sequence shown here is derived from an EMBL/GenBank/DDBJ whole genome shotgun (WGS) entry which is preliminary data.</text>
</comment>
<sequence>MRKFIILLSALIIGLTGNNVLADTATTNLPETYSVSPIISAHQTGGVDSFFDIRWTPSETEKFGVLITNNSNHAQTYVIQVNKARTNKNGMIDYSDQTPEKQTTMYQLTKMIQLPKEVTVAGRHSQTIEGSLTFPESSFNGLLMAGLHISEKKSEKKEATIANTIAYNLPFVVRGNIDTRPKARITLEKYSIEPFSSTQSSLDILLSNGEATLLKESEFVAEIKDSHNKTIVKQSSKLDITPETSFIYPIKLPEKLNAGDYQLVLKVKHKKDKWVFKKAIHLSSQKSKEIRQRALGKDNIRVFYGLLILSAVCIHLLLWLFLKKRKKKHRNKHQKPKHHHKTKRTKQ</sequence>
<name>A0A511J4C5_9ENTE</name>
<dbReference type="EMBL" id="BJWF01000035">
    <property type="protein sequence ID" value="GEL92831.1"/>
    <property type="molecule type" value="Genomic_DNA"/>
</dbReference>
<protein>
    <submittedName>
        <fullName evidence="6">Uncharacterized protein</fullName>
    </submittedName>
</protein>
<gene>
    <name evidence="6" type="ORF">EVI01_21680</name>
</gene>
<accession>A0A511J4C5</accession>
<keyword evidence="2" id="KW-1133">Transmembrane helix</keyword>
<evidence type="ECO:0000259" key="4">
    <source>
        <dbReference type="Pfam" id="PF06030"/>
    </source>
</evidence>
<feature type="chain" id="PRO_5022208071" evidence="3">
    <location>
        <begin position="23"/>
        <end position="347"/>
    </location>
</feature>
<feature type="region of interest" description="Disordered" evidence="1">
    <location>
        <begin position="328"/>
        <end position="347"/>
    </location>
</feature>
<keyword evidence="2" id="KW-0472">Membrane</keyword>
<reference evidence="6 7" key="1">
    <citation type="submission" date="2019-07" db="EMBL/GenBank/DDBJ databases">
        <title>Whole genome shotgun sequence of Enterococcus villorum NBRC 100699.</title>
        <authorList>
            <person name="Hosoyama A."/>
            <person name="Uohara A."/>
            <person name="Ohji S."/>
            <person name="Ichikawa N."/>
        </authorList>
    </citation>
    <scope>NUCLEOTIDE SEQUENCE [LARGE SCALE GENOMIC DNA]</scope>
    <source>
        <strain evidence="6 7">NBRC 100699</strain>
    </source>
</reference>
<organism evidence="6 7">
    <name type="scientific">Enterococcus villorum</name>
    <dbReference type="NCBI Taxonomy" id="112904"/>
    <lineage>
        <taxon>Bacteria</taxon>
        <taxon>Bacillati</taxon>
        <taxon>Bacillota</taxon>
        <taxon>Bacilli</taxon>
        <taxon>Lactobacillales</taxon>
        <taxon>Enterococcaceae</taxon>
        <taxon>Enterococcus</taxon>
    </lineage>
</organism>
<evidence type="ECO:0000256" key="2">
    <source>
        <dbReference type="SAM" id="Phobius"/>
    </source>
</evidence>
<feature type="domain" description="WxL Interacting Protein host binding" evidence="5">
    <location>
        <begin position="157"/>
        <end position="290"/>
    </location>
</feature>
<evidence type="ECO:0000313" key="6">
    <source>
        <dbReference type="EMBL" id="GEL92831.1"/>
    </source>
</evidence>
<dbReference type="Pfam" id="PF06030">
    <property type="entry name" value="WxLIP_PGBD"/>
    <property type="match status" value="1"/>
</dbReference>
<evidence type="ECO:0000256" key="1">
    <source>
        <dbReference type="SAM" id="MobiDB-lite"/>
    </source>
</evidence>
<evidence type="ECO:0000313" key="7">
    <source>
        <dbReference type="Proteomes" id="UP000321830"/>
    </source>
</evidence>
<dbReference type="RefSeq" id="WP_010750532.1">
    <property type="nucleotide sequence ID" value="NZ_BJWF01000035.1"/>
</dbReference>
<keyword evidence="3" id="KW-0732">Signal</keyword>
<dbReference type="Proteomes" id="UP000321830">
    <property type="component" value="Unassembled WGS sequence"/>
</dbReference>
<dbReference type="Pfam" id="PF11797">
    <property type="entry name" value="WxLIP_HBD"/>
    <property type="match status" value="1"/>
</dbReference>
<feature type="transmembrane region" description="Helical" evidence="2">
    <location>
        <begin position="302"/>
        <end position="322"/>
    </location>
</feature>
<keyword evidence="2" id="KW-0812">Transmembrane</keyword>